<keyword evidence="1" id="KW-0732">Signal</keyword>
<protein>
    <submittedName>
        <fullName evidence="3">M23 peptidase domain protein</fullName>
    </submittedName>
</protein>
<organism evidence="3 4">
    <name type="scientific">Acaryochloris marina (strain MBIC 11017)</name>
    <dbReference type="NCBI Taxonomy" id="329726"/>
    <lineage>
        <taxon>Bacteria</taxon>
        <taxon>Bacillati</taxon>
        <taxon>Cyanobacteriota</taxon>
        <taxon>Cyanophyceae</taxon>
        <taxon>Acaryochloridales</taxon>
        <taxon>Acaryochloridaceae</taxon>
        <taxon>Acaryochloris</taxon>
    </lineage>
</organism>
<name>A8ZR19_ACAM1</name>
<dbReference type="InterPro" id="IPR050570">
    <property type="entry name" value="Cell_wall_metabolism_enzyme"/>
</dbReference>
<dbReference type="KEGG" id="amr:AM1_H0106"/>
<dbReference type="CDD" id="cd12797">
    <property type="entry name" value="M23_peptidase"/>
    <property type="match status" value="1"/>
</dbReference>
<dbReference type="AlphaFoldDB" id="A8ZR19"/>
<evidence type="ECO:0000256" key="1">
    <source>
        <dbReference type="ARBA" id="ARBA00022729"/>
    </source>
</evidence>
<dbReference type="PANTHER" id="PTHR21666:SF289">
    <property type="entry name" value="L-ALA--D-GLU ENDOPEPTIDASE"/>
    <property type="match status" value="1"/>
</dbReference>
<gene>
    <name evidence="3" type="ordered locus">AM1_H0106</name>
</gene>
<dbReference type="InterPro" id="IPR011055">
    <property type="entry name" value="Dup_hybrid_motif"/>
</dbReference>
<dbReference type="GO" id="GO:0004222">
    <property type="term" value="F:metalloendopeptidase activity"/>
    <property type="evidence" value="ECO:0007669"/>
    <property type="project" value="TreeGrafter"/>
</dbReference>
<dbReference type="SUPFAM" id="SSF51261">
    <property type="entry name" value="Duplicated hybrid motif"/>
    <property type="match status" value="1"/>
</dbReference>
<dbReference type="Pfam" id="PF01551">
    <property type="entry name" value="Peptidase_M23"/>
    <property type="match status" value="1"/>
</dbReference>
<dbReference type="InterPro" id="IPR016047">
    <property type="entry name" value="M23ase_b-sheet_dom"/>
</dbReference>
<dbReference type="Gene3D" id="2.70.70.10">
    <property type="entry name" value="Glucose Permease (Domain IIA)"/>
    <property type="match status" value="1"/>
</dbReference>
<evidence type="ECO:0000313" key="4">
    <source>
        <dbReference type="Proteomes" id="UP000000268"/>
    </source>
</evidence>
<dbReference type="PANTHER" id="PTHR21666">
    <property type="entry name" value="PEPTIDASE-RELATED"/>
    <property type="match status" value="1"/>
</dbReference>
<feature type="domain" description="M23ase beta-sheet core" evidence="2">
    <location>
        <begin position="116"/>
        <end position="202"/>
    </location>
</feature>
<keyword evidence="4" id="KW-1185">Reference proteome</keyword>
<reference evidence="3 4" key="1">
    <citation type="journal article" date="2008" name="Proc. Natl. Acad. Sci. U.S.A.">
        <title>Niche adaptation and genome expansion in the chlorophyll d-producing cyanobacterium Acaryochloris marina.</title>
        <authorList>
            <person name="Swingley W.D."/>
            <person name="Chen M."/>
            <person name="Cheung P.C."/>
            <person name="Conrad A.L."/>
            <person name="Dejesa L.C."/>
            <person name="Hao J."/>
            <person name="Honchak B.M."/>
            <person name="Karbach L.E."/>
            <person name="Kurdoglu A."/>
            <person name="Lahiri S."/>
            <person name="Mastrian S.D."/>
            <person name="Miyashita H."/>
            <person name="Page L."/>
            <person name="Ramakrishna P."/>
            <person name="Satoh S."/>
            <person name="Sattley W.M."/>
            <person name="Shimada Y."/>
            <person name="Taylor H.L."/>
            <person name="Tomo T."/>
            <person name="Tsuchiya T."/>
            <person name="Wang Z.T."/>
            <person name="Raymond J."/>
            <person name="Mimuro M."/>
            <person name="Blankenship R.E."/>
            <person name="Touchman J.W."/>
        </authorList>
    </citation>
    <scope>NUCLEOTIDE SEQUENCE [LARGE SCALE GENOMIC DNA]</scope>
    <source>
        <strain evidence="4">MBIC 11017</strain>
        <plasmid evidence="4">Plasmid pREB8</plasmid>
    </source>
</reference>
<keyword evidence="3" id="KW-0614">Plasmid</keyword>
<dbReference type="EMBL" id="CP000845">
    <property type="protein sequence ID" value="ABW33456.1"/>
    <property type="molecule type" value="Genomic_DNA"/>
</dbReference>
<evidence type="ECO:0000259" key="2">
    <source>
        <dbReference type="Pfam" id="PF01551"/>
    </source>
</evidence>
<sequence>MLGQHVYSHAGNVLRYGQFTSLPGGAEQHEIWKDPAILSQYGPNGNAGQNPLLAAINTNSQRCNPALLASNGSVNFQQGSGVASGKLANPLADSSYVVTSNFGWRYDPFTGDTDWHSGIDLAHSAGTPFRAADGGTVVMSQWNGDYGNFILIDHGNGLATWYAHNQTNYVKVGDTVDPGQVIGTVGSTGRSTGPHIDFGVVEGYVKGNIHSGTNVDPRKHINFKGLRQ</sequence>
<dbReference type="HOGENOM" id="CLU_1212660_0_0_3"/>
<geneLocation type="plasmid" evidence="3 4">
    <name>pREB8</name>
</geneLocation>
<proteinExistence type="predicted"/>
<accession>A8ZR19</accession>
<dbReference type="Proteomes" id="UP000000268">
    <property type="component" value="Plasmid pREB8"/>
</dbReference>
<evidence type="ECO:0000313" key="3">
    <source>
        <dbReference type="EMBL" id="ABW33456.1"/>
    </source>
</evidence>